<dbReference type="Proteomes" id="UP000297245">
    <property type="component" value="Unassembled WGS sequence"/>
</dbReference>
<dbReference type="AlphaFoldDB" id="A0A4S8L3J6"/>
<proteinExistence type="predicted"/>
<reference evidence="1 2" key="1">
    <citation type="journal article" date="2019" name="Nat. Ecol. Evol.">
        <title>Megaphylogeny resolves global patterns of mushroom evolution.</title>
        <authorList>
            <person name="Varga T."/>
            <person name="Krizsan K."/>
            <person name="Foldi C."/>
            <person name="Dima B."/>
            <person name="Sanchez-Garcia M."/>
            <person name="Sanchez-Ramirez S."/>
            <person name="Szollosi G.J."/>
            <person name="Szarkandi J.G."/>
            <person name="Papp V."/>
            <person name="Albert L."/>
            <person name="Andreopoulos W."/>
            <person name="Angelini C."/>
            <person name="Antonin V."/>
            <person name="Barry K.W."/>
            <person name="Bougher N.L."/>
            <person name="Buchanan P."/>
            <person name="Buyck B."/>
            <person name="Bense V."/>
            <person name="Catcheside P."/>
            <person name="Chovatia M."/>
            <person name="Cooper J."/>
            <person name="Damon W."/>
            <person name="Desjardin D."/>
            <person name="Finy P."/>
            <person name="Geml J."/>
            <person name="Haridas S."/>
            <person name="Hughes K."/>
            <person name="Justo A."/>
            <person name="Karasinski D."/>
            <person name="Kautmanova I."/>
            <person name="Kiss B."/>
            <person name="Kocsube S."/>
            <person name="Kotiranta H."/>
            <person name="LaButti K.M."/>
            <person name="Lechner B.E."/>
            <person name="Liimatainen K."/>
            <person name="Lipzen A."/>
            <person name="Lukacs Z."/>
            <person name="Mihaltcheva S."/>
            <person name="Morgado L.N."/>
            <person name="Niskanen T."/>
            <person name="Noordeloos M.E."/>
            <person name="Ohm R.A."/>
            <person name="Ortiz-Santana B."/>
            <person name="Ovrebo C."/>
            <person name="Racz N."/>
            <person name="Riley R."/>
            <person name="Savchenko A."/>
            <person name="Shiryaev A."/>
            <person name="Soop K."/>
            <person name="Spirin V."/>
            <person name="Szebenyi C."/>
            <person name="Tomsovsky M."/>
            <person name="Tulloss R.E."/>
            <person name="Uehling J."/>
            <person name="Grigoriev I.V."/>
            <person name="Vagvolgyi C."/>
            <person name="Papp T."/>
            <person name="Martin F.M."/>
            <person name="Miettinen O."/>
            <person name="Hibbett D.S."/>
            <person name="Nagy L.G."/>
        </authorList>
    </citation>
    <scope>NUCLEOTIDE SEQUENCE [LARGE SCALE GENOMIC DNA]</scope>
    <source>
        <strain evidence="1 2">CBS 962.96</strain>
    </source>
</reference>
<evidence type="ECO:0000313" key="2">
    <source>
        <dbReference type="Proteomes" id="UP000297245"/>
    </source>
</evidence>
<keyword evidence="2" id="KW-1185">Reference proteome</keyword>
<accession>A0A4S8L3J6</accession>
<evidence type="ECO:0000313" key="1">
    <source>
        <dbReference type="EMBL" id="THU83084.1"/>
    </source>
</evidence>
<name>A0A4S8L3J6_DENBC</name>
<organism evidence="1 2">
    <name type="scientific">Dendrothele bispora (strain CBS 962.96)</name>
    <dbReference type="NCBI Taxonomy" id="1314807"/>
    <lineage>
        <taxon>Eukaryota</taxon>
        <taxon>Fungi</taxon>
        <taxon>Dikarya</taxon>
        <taxon>Basidiomycota</taxon>
        <taxon>Agaricomycotina</taxon>
        <taxon>Agaricomycetes</taxon>
        <taxon>Agaricomycetidae</taxon>
        <taxon>Agaricales</taxon>
        <taxon>Agaricales incertae sedis</taxon>
        <taxon>Dendrothele</taxon>
    </lineage>
</organism>
<dbReference type="OrthoDB" id="2121828at2759"/>
<feature type="non-terminal residue" evidence="1">
    <location>
        <position position="1"/>
    </location>
</feature>
<gene>
    <name evidence="1" type="ORF">K435DRAFT_690203</name>
</gene>
<dbReference type="EMBL" id="ML179687">
    <property type="protein sequence ID" value="THU83084.1"/>
    <property type="molecule type" value="Genomic_DNA"/>
</dbReference>
<sequence length="72" mass="8288">LAAQYCDRVRGPVVVYDPNGPHVNLYDVDGDIHFLQLQAFSFAQDAPQRALSYASFLLIDIVHPFHYQRWVL</sequence>
<protein>
    <submittedName>
        <fullName evidence="1">Uncharacterized protein</fullName>
    </submittedName>
</protein>